<feature type="initiator methionine" description="Removed" evidence="10">
    <location>
        <position position="1"/>
    </location>
</feature>
<dbReference type="CDD" id="cd05008">
    <property type="entry name" value="SIS_GlmS_GlmD_1"/>
    <property type="match status" value="1"/>
</dbReference>
<gene>
    <name evidence="10 13" type="primary">glmS</name>
    <name evidence="13" type="ORF">IAC55_07885</name>
</gene>
<evidence type="ECO:0000256" key="7">
    <source>
        <dbReference type="ARBA" id="ARBA00022679"/>
    </source>
</evidence>
<proteinExistence type="inferred from homology"/>
<dbReference type="CDD" id="cd00714">
    <property type="entry name" value="GFAT"/>
    <property type="match status" value="1"/>
</dbReference>
<dbReference type="GO" id="GO:0006002">
    <property type="term" value="P:fructose 6-phosphate metabolic process"/>
    <property type="evidence" value="ECO:0007669"/>
    <property type="project" value="TreeGrafter"/>
</dbReference>
<dbReference type="InterPro" id="IPR029055">
    <property type="entry name" value="Ntn_hydrolases_N"/>
</dbReference>
<dbReference type="Gene3D" id="3.60.20.10">
    <property type="entry name" value="Glutamine Phosphoribosylpyrophosphate, subunit 1, domain 1"/>
    <property type="match status" value="1"/>
</dbReference>
<keyword evidence="5 10" id="KW-0963">Cytoplasm</keyword>
<reference evidence="13" key="1">
    <citation type="submission" date="2020-10" db="EMBL/GenBank/DDBJ databases">
        <authorList>
            <person name="Gilroy R."/>
        </authorList>
    </citation>
    <scope>NUCLEOTIDE SEQUENCE</scope>
    <source>
        <strain evidence="13">F6-4510</strain>
    </source>
</reference>
<name>A0A9D9DY92_9FIRM</name>
<dbReference type="NCBIfam" id="NF001484">
    <property type="entry name" value="PRK00331.1"/>
    <property type="match status" value="1"/>
</dbReference>
<feature type="active site" description="Nucleophile; for GATase activity" evidence="10">
    <location>
        <position position="2"/>
    </location>
</feature>
<comment type="catalytic activity">
    <reaction evidence="1 10">
        <text>D-fructose 6-phosphate + L-glutamine = D-glucosamine 6-phosphate + L-glutamate</text>
        <dbReference type="Rhea" id="RHEA:13237"/>
        <dbReference type="ChEBI" id="CHEBI:29985"/>
        <dbReference type="ChEBI" id="CHEBI:58359"/>
        <dbReference type="ChEBI" id="CHEBI:58725"/>
        <dbReference type="ChEBI" id="CHEBI:61527"/>
        <dbReference type="EC" id="2.6.1.16"/>
    </reaction>
</comment>
<dbReference type="PANTHER" id="PTHR10937:SF0">
    <property type="entry name" value="GLUTAMINE--FRUCTOSE-6-PHOSPHATE TRANSAMINASE (ISOMERIZING)"/>
    <property type="match status" value="1"/>
</dbReference>
<reference evidence="13" key="2">
    <citation type="journal article" date="2021" name="PeerJ">
        <title>Extensive microbial diversity within the chicken gut microbiome revealed by metagenomics and culture.</title>
        <authorList>
            <person name="Gilroy R."/>
            <person name="Ravi A."/>
            <person name="Getino M."/>
            <person name="Pursley I."/>
            <person name="Horton D.L."/>
            <person name="Alikhan N.F."/>
            <person name="Baker D."/>
            <person name="Gharbi K."/>
            <person name="Hall N."/>
            <person name="Watson M."/>
            <person name="Adriaenssens E.M."/>
            <person name="Foster-Nyarko E."/>
            <person name="Jarju S."/>
            <person name="Secka A."/>
            <person name="Antonio M."/>
            <person name="Oren A."/>
            <person name="Chaudhuri R.R."/>
            <person name="La Ragione R."/>
            <person name="Hildebrand F."/>
            <person name="Pallen M.J."/>
        </authorList>
    </citation>
    <scope>NUCLEOTIDE SEQUENCE</scope>
    <source>
        <strain evidence="13">F6-4510</strain>
    </source>
</reference>
<dbReference type="GO" id="GO:0004360">
    <property type="term" value="F:glutamine-fructose-6-phosphate transaminase (isomerizing) activity"/>
    <property type="evidence" value="ECO:0007669"/>
    <property type="project" value="UniProtKB-UniRule"/>
</dbReference>
<protein>
    <recommendedName>
        <fullName evidence="4 10">Glutamine--fructose-6-phosphate aminotransferase [isomerizing]</fullName>
        <ecNumber evidence="3 10">2.6.1.16</ecNumber>
    </recommendedName>
    <alternativeName>
        <fullName evidence="10">D-fructose-6-phosphate amidotransferase</fullName>
    </alternativeName>
    <alternativeName>
        <fullName evidence="10">GFAT</fullName>
    </alternativeName>
    <alternativeName>
        <fullName evidence="10">Glucosamine-6-phosphate synthase</fullName>
    </alternativeName>
    <alternativeName>
        <fullName evidence="10">Hexosephosphate aminotransferase</fullName>
    </alternativeName>
    <alternativeName>
        <fullName evidence="10">L-glutamine--D-fructose-6-phosphate amidotransferase</fullName>
    </alternativeName>
</protein>
<dbReference type="SUPFAM" id="SSF56235">
    <property type="entry name" value="N-terminal nucleophile aminohydrolases (Ntn hydrolases)"/>
    <property type="match status" value="1"/>
</dbReference>
<dbReference type="FunFam" id="3.40.50.10490:FF:000001">
    <property type="entry name" value="Glutamine--fructose-6-phosphate aminotransferase [isomerizing]"/>
    <property type="match status" value="1"/>
</dbReference>
<dbReference type="SUPFAM" id="SSF53697">
    <property type="entry name" value="SIS domain"/>
    <property type="match status" value="1"/>
</dbReference>
<dbReference type="NCBIfam" id="TIGR01135">
    <property type="entry name" value="glmS"/>
    <property type="match status" value="1"/>
</dbReference>
<dbReference type="HAMAP" id="MF_00164">
    <property type="entry name" value="GlmS"/>
    <property type="match status" value="1"/>
</dbReference>
<feature type="active site" description="For Fru-6P isomerization activity" evidence="10">
    <location>
        <position position="602"/>
    </location>
</feature>
<evidence type="ECO:0000256" key="4">
    <source>
        <dbReference type="ARBA" id="ARBA00016090"/>
    </source>
</evidence>
<comment type="subcellular location">
    <subcellularLocation>
        <location evidence="2 10">Cytoplasm</location>
    </subcellularLocation>
</comment>
<comment type="function">
    <text evidence="10">Catalyzes the first step in hexosamine metabolism, converting fructose-6P into glucosamine-6P using glutamine as a nitrogen source.</text>
</comment>
<dbReference type="EC" id="2.6.1.16" evidence="3 10"/>
<dbReference type="InterPro" id="IPR046348">
    <property type="entry name" value="SIS_dom_sf"/>
</dbReference>
<dbReference type="EMBL" id="JADIMX010000152">
    <property type="protein sequence ID" value="MBO8435222.1"/>
    <property type="molecule type" value="Genomic_DNA"/>
</dbReference>
<feature type="domain" description="SIS" evidence="12">
    <location>
        <begin position="456"/>
        <end position="597"/>
    </location>
</feature>
<dbReference type="InterPro" id="IPR035466">
    <property type="entry name" value="GlmS/AgaS_SIS"/>
</dbReference>
<dbReference type="InterPro" id="IPR047084">
    <property type="entry name" value="GFAT_N"/>
</dbReference>
<keyword evidence="6 10" id="KW-0032">Aminotransferase</keyword>
<keyword evidence="9" id="KW-0315">Glutamine amidotransferase</keyword>
<feature type="domain" description="SIS" evidence="12">
    <location>
        <begin position="284"/>
        <end position="423"/>
    </location>
</feature>
<evidence type="ECO:0000259" key="12">
    <source>
        <dbReference type="PROSITE" id="PS51464"/>
    </source>
</evidence>
<dbReference type="GO" id="GO:0097367">
    <property type="term" value="F:carbohydrate derivative binding"/>
    <property type="evidence" value="ECO:0007669"/>
    <property type="project" value="InterPro"/>
</dbReference>
<comment type="subunit">
    <text evidence="10">Homodimer.</text>
</comment>
<dbReference type="GO" id="GO:0005975">
    <property type="term" value="P:carbohydrate metabolic process"/>
    <property type="evidence" value="ECO:0007669"/>
    <property type="project" value="UniProtKB-UniRule"/>
</dbReference>
<comment type="caution">
    <text evidence="13">The sequence shown here is derived from an EMBL/GenBank/DDBJ whole genome shotgun (WGS) entry which is preliminary data.</text>
</comment>
<organism evidence="13 14">
    <name type="scientific">Candidatus Fimicola merdigallinarum</name>
    <dbReference type="NCBI Taxonomy" id="2840819"/>
    <lineage>
        <taxon>Bacteria</taxon>
        <taxon>Bacillati</taxon>
        <taxon>Bacillota</taxon>
        <taxon>Clostridia</taxon>
        <taxon>Lachnospirales</taxon>
        <taxon>Lachnospiraceae</taxon>
        <taxon>Lachnospiraceae incertae sedis</taxon>
        <taxon>Candidatus Fimicola</taxon>
    </lineage>
</organism>
<dbReference type="PROSITE" id="PS51464">
    <property type="entry name" value="SIS"/>
    <property type="match status" value="2"/>
</dbReference>
<accession>A0A9D9DY92</accession>
<dbReference type="GO" id="GO:0006047">
    <property type="term" value="P:UDP-N-acetylglucosamine metabolic process"/>
    <property type="evidence" value="ECO:0007669"/>
    <property type="project" value="TreeGrafter"/>
</dbReference>
<dbReference type="PANTHER" id="PTHR10937">
    <property type="entry name" value="GLUCOSAMINE--FRUCTOSE-6-PHOSPHATE AMINOTRANSFERASE, ISOMERIZING"/>
    <property type="match status" value="1"/>
</dbReference>
<dbReference type="InterPro" id="IPR017932">
    <property type="entry name" value="GATase_2_dom"/>
</dbReference>
<evidence type="ECO:0000256" key="1">
    <source>
        <dbReference type="ARBA" id="ARBA00001031"/>
    </source>
</evidence>
<keyword evidence="8" id="KW-0677">Repeat</keyword>
<evidence type="ECO:0000256" key="3">
    <source>
        <dbReference type="ARBA" id="ARBA00012916"/>
    </source>
</evidence>
<keyword evidence="7 10" id="KW-0808">Transferase</keyword>
<feature type="domain" description="Glutamine amidotransferase type-2" evidence="11">
    <location>
        <begin position="2"/>
        <end position="217"/>
    </location>
</feature>
<evidence type="ECO:0000256" key="5">
    <source>
        <dbReference type="ARBA" id="ARBA00022490"/>
    </source>
</evidence>
<evidence type="ECO:0000313" key="14">
    <source>
        <dbReference type="Proteomes" id="UP000823611"/>
    </source>
</evidence>
<dbReference type="CDD" id="cd05009">
    <property type="entry name" value="SIS_GlmS_GlmD_2"/>
    <property type="match status" value="1"/>
</dbReference>
<dbReference type="InterPro" id="IPR001347">
    <property type="entry name" value="SIS_dom"/>
</dbReference>
<dbReference type="InterPro" id="IPR035490">
    <property type="entry name" value="GlmS/FrlB_SIS"/>
</dbReference>
<evidence type="ECO:0000256" key="8">
    <source>
        <dbReference type="ARBA" id="ARBA00022737"/>
    </source>
</evidence>
<evidence type="ECO:0000256" key="9">
    <source>
        <dbReference type="ARBA" id="ARBA00022962"/>
    </source>
</evidence>
<evidence type="ECO:0000259" key="11">
    <source>
        <dbReference type="PROSITE" id="PS51278"/>
    </source>
</evidence>
<dbReference type="FunFam" id="3.40.50.10490:FF:000002">
    <property type="entry name" value="Glutamine--fructose-6-phosphate aminotransferase [isomerizing]"/>
    <property type="match status" value="1"/>
</dbReference>
<dbReference type="InterPro" id="IPR005855">
    <property type="entry name" value="GFAT"/>
</dbReference>
<dbReference type="Pfam" id="PF01380">
    <property type="entry name" value="SIS"/>
    <property type="match status" value="2"/>
</dbReference>
<dbReference type="AlphaFoldDB" id="A0A9D9DY92"/>
<dbReference type="GO" id="GO:0006487">
    <property type="term" value="P:protein N-linked glycosylation"/>
    <property type="evidence" value="ECO:0007669"/>
    <property type="project" value="TreeGrafter"/>
</dbReference>
<evidence type="ECO:0000256" key="10">
    <source>
        <dbReference type="HAMAP-Rule" id="MF_00164"/>
    </source>
</evidence>
<dbReference type="Proteomes" id="UP000823611">
    <property type="component" value="Unassembled WGS sequence"/>
</dbReference>
<dbReference type="FunFam" id="3.60.20.10:FF:000006">
    <property type="entry name" value="Glutamine--fructose-6-phosphate aminotransferase [isomerizing]"/>
    <property type="match status" value="1"/>
</dbReference>
<dbReference type="GO" id="GO:0046349">
    <property type="term" value="P:amino sugar biosynthetic process"/>
    <property type="evidence" value="ECO:0007669"/>
    <property type="project" value="UniProtKB-ARBA"/>
</dbReference>
<sequence length="607" mass="66741">MCGIVGYIGKNEASPILIKGLQKLEYRGYDSAGIAVYNNGINVVKTKGRLVDLDEKVKSLGGVSGTMGIGHTRWATHGAPSDINSHPHTSMSGKITVVHNGIIENYLQLKADLEKEGYKFVSETDTEVVAHLFDFYYDGDMVDTLIKVIDKIRGSYALAVMCTEKPDEIVAVRKDSPMLIGLGDGENYIASDIPAVLEYTKDYYLLNDNEIVVLKRDGVTVLDMDKNEIKKDIYNVTWDISSAEKGGYDYFMLKEIMEQPKAIKDTIHPRIADGEIKLDDVKYTDDDIKNIGRIHIIACGSAYHAGIVGKYVIEDLARIPVEVDLASEFRYRNPILNKNDVCLIISQSGETADTLAALREAKRQGVRILSIVNVVGSSIARESDDVLYTWAGPEIAVATTKGYSTQVALMYLIGLKFGQVRGFVSDEKAKAMVSELDKIPEYIEKLLTLDKEIEGMAKEHASSENVFIIGRGIDYAASLEGSLKIKEISYIHSEAYAAGELKHGTISLIEEGTLVIAVATQDNLYEKLVSNVKEVKARGAYVIAIAKEGNTEIGEVADKVIYIPNTDDKLTASLSAIPMQLFAYHVAVERGCDIDKPRNLAKSVTVE</sequence>
<dbReference type="Gene3D" id="3.40.50.10490">
    <property type="entry name" value="Glucose-6-phosphate isomerase like protein, domain 1"/>
    <property type="match status" value="2"/>
</dbReference>
<dbReference type="Pfam" id="PF13522">
    <property type="entry name" value="GATase_6"/>
    <property type="match status" value="1"/>
</dbReference>
<evidence type="ECO:0000256" key="2">
    <source>
        <dbReference type="ARBA" id="ARBA00004496"/>
    </source>
</evidence>
<evidence type="ECO:0000313" key="13">
    <source>
        <dbReference type="EMBL" id="MBO8435222.1"/>
    </source>
</evidence>
<dbReference type="GO" id="GO:0005829">
    <property type="term" value="C:cytosol"/>
    <property type="evidence" value="ECO:0007669"/>
    <property type="project" value="TreeGrafter"/>
</dbReference>
<evidence type="ECO:0000256" key="6">
    <source>
        <dbReference type="ARBA" id="ARBA00022576"/>
    </source>
</evidence>
<dbReference type="PROSITE" id="PS51278">
    <property type="entry name" value="GATASE_TYPE_2"/>
    <property type="match status" value="1"/>
</dbReference>